<reference evidence="2" key="1">
    <citation type="submission" date="2014-08" db="EMBL/GenBank/DDBJ databases">
        <authorList>
            <person name="Edwards T."/>
        </authorList>
    </citation>
    <scope>NUCLEOTIDE SEQUENCE [LARGE SCALE GENOMIC DNA]</scope>
</reference>
<sequence length="146" mass="16084">MSILVRNIDGVWQEWHGSLIVTQMVSTYTAVYGDGRKVETPCDPYPVEIQMNGDNLRGFYDQGMWTLEEVQAVGGRIAVPFEIPEGKRAIGSPSYVETDGVVRQVYQVEDIPPPPEPPTAEEKVGAMLAGYDLSVRDLKSVLGLSI</sequence>
<dbReference type="Proteomes" id="UP000182888">
    <property type="component" value="Unassembled WGS sequence"/>
</dbReference>
<proteinExistence type="predicted"/>
<gene>
    <name evidence="1" type="ORF">MPL1032_200019</name>
</gene>
<accession>A0A0K2VY22</accession>
<name>A0A0K2VY22_MESPL</name>
<protein>
    <submittedName>
        <fullName evidence="1">Uncharacterized protein</fullName>
    </submittedName>
</protein>
<dbReference type="EMBL" id="CCND01000013">
    <property type="protein sequence ID" value="CDX57047.1"/>
    <property type="molecule type" value="Genomic_DNA"/>
</dbReference>
<evidence type="ECO:0000313" key="1">
    <source>
        <dbReference type="EMBL" id="CDX57047.1"/>
    </source>
</evidence>
<organism evidence="1 2">
    <name type="scientific">Mesorhizobium plurifarium</name>
    <dbReference type="NCBI Taxonomy" id="69974"/>
    <lineage>
        <taxon>Bacteria</taxon>
        <taxon>Pseudomonadati</taxon>
        <taxon>Pseudomonadota</taxon>
        <taxon>Alphaproteobacteria</taxon>
        <taxon>Hyphomicrobiales</taxon>
        <taxon>Phyllobacteriaceae</taxon>
        <taxon>Mesorhizobium</taxon>
    </lineage>
</organism>
<evidence type="ECO:0000313" key="2">
    <source>
        <dbReference type="Proteomes" id="UP000182888"/>
    </source>
</evidence>
<dbReference type="AlphaFoldDB" id="A0A0K2VY22"/>